<feature type="transmembrane region" description="Helical" evidence="5">
    <location>
        <begin position="97"/>
        <end position="116"/>
    </location>
</feature>
<proteinExistence type="predicted"/>
<feature type="transmembrane region" description="Helical" evidence="5">
    <location>
        <begin position="155"/>
        <end position="175"/>
    </location>
</feature>
<keyword evidence="7" id="KW-1185">Reference proteome</keyword>
<dbReference type="GO" id="GO:0022857">
    <property type="term" value="F:transmembrane transporter activity"/>
    <property type="evidence" value="ECO:0007669"/>
    <property type="project" value="TreeGrafter"/>
</dbReference>
<feature type="transmembrane region" description="Helical" evidence="5">
    <location>
        <begin position="62"/>
        <end position="85"/>
    </location>
</feature>
<sequence>MCTLILGRYIDNSTQLAEFDIQIQGYIDDVLVWIKPVSVVITFGVVSTSCALSDLLQLRKPFIIIAILGEILSIVRLFMCYLYGWCSVQLLAITDRVVLLFGGKELFWAMSFVYMIQNTTLENRTSRLFLLQASKITVFITSFYVTSLVDSSSVQAYMVTFIFFLLTLLYFVYVVKEKRPEQEMKWDKSVLRKILICSVIAEAVGYLRKMSAKKVLVLVVVYLIFFAKNSWADGFLTICLRAKTC</sequence>
<accession>A0AA38MI69</accession>
<name>A0AA38MI69_9CUCU</name>
<dbReference type="PANTHER" id="PTHR23507:SF1">
    <property type="entry name" value="FI18259P1-RELATED"/>
    <property type="match status" value="1"/>
</dbReference>
<gene>
    <name evidence="6" type="ORF">Zmor_016127</name>
</gene>
<organism evidence="6 7">
    <name type="scientific">Zophobas morio</name>
    <dbReference type="NCBI Taxonomy" id="2755281"/>
    <lineage>
        <taxon>Eukaryota</taxon>
        <taxon>Metazoa</taxon>
        <taxon>Ecdysozoa</taxon>
        <taxon>Arthropoda</taxon>
        <taxon>Hexapoda</taxon>
        <taxon>Insecta</taxon>
        <taxon>Pterygota</taxon>
        <taxon>Neoptera</taxon>
        <taxon>Endopterygota</taxon>
        <taxon>Coleoptera</taxon>
        <taxon>Polyphaga</taxon>
        <taxon>Cucujiformia</taxon>
        <taxon>Tenebrionidae</taxon>
        <taxon>Zophobas</taxon>
    </lineage>
</organism>
<dbReference type="Proteomes" id="UP001168821">
    <property type="component" value="Unassembled WGS sequence"/>
</dbReference>
<keyword evidence="2 5" id="KW-0812">Transmembrane</keyword>
<evidence type="ECO:0000256" key="2">
    <source>
        <dbReference type="ARBA" id="ARBA00022692"/>
    </source>
</evidence>
<comment type="caution">
    <text evidence="6">The sequence shown here is derived from an EMBL/GenBank/DDBJ whole genome shotgun (WGS) entry which is preliminary data.</text>
</comment>
<feature type="transmembrane region" description="Helical" evidence="5">
    <location>
        <begin position="33"/>
        <end position="55"/>
    </location>
</feature>
<evidence type="ECO:0000313" key="7">
    <source>
        <dbReference type="Proteomes" id="UP001168821"/>
    </source>
</evidence>
<dbReference type="GO" id="GO:0016020">
    <property type="term" value="C:membrane"/>
    <property type="evidence" value="ECO:0007669"/>
    <property type="project" value="UniProtKB-SubCell"/>
</dbReference>
<evidence type="ECO:0000256" key="4">
    <source>
        <dbReference type="ARBA" id="ARBA00023136"/>
    </source>
</evidence>
<evidence type="ECO:0000313" key="6">
    <source>
        <dbReference type="EMBL" id="KAJ3657098.1"/>
    </source>
</evidence>
<keyword evidence="4 5" id="KW-0472">Membrane</keyword>
<dbReference type="EMBL" id="JALNTZ010000004">
    <property type="protein sequence ID" value="KAJ3657098.1"/>
    <property type="molecule type" value="Genomic_DNA"/>
</dbReference>
<evidence type="ECO:0000256" key="1">
    <source>
        <dbReference type="ARBA" id="ARBA00004141"/>
    </source>
</evidence>
<evidence type="ECO:0000256" key="5">
    <source>
        <dbReference type="SAM" id="Phobius"/>
    </source>
</evidence>
<protein>
    <submittedName>
        <fullName evidence="6">Uncharacterized protein</fullName>
    </submittedName>
</protein>
<evidence type="ECO:0000256" key="3">
    <source>
        <dbReference type="ARBA" id="ARBA00022989"/>
    </source>
</evidence>
<keyword evidence="3 5" id="KW-1133">Transmembrane helix</keyword>
<comment type="subcellular location">
    <subcellularLocation>
        <location evidence="1">Membrane</location>
        <topology evidence="1">Multi-pass membrane protein</topology>
    </subcellularLocation>
</comment>
<reference evidence="6" key="1">
    <citation type="journal article" date="2023" name="G3 (Bethesda)">
        <title>Whole genome assemblies of Zophobas morio and Tenebrio molitor.</title>
        <authorList>
            <person name="Kaur S."/>
            <person name="Stinson S.A."/>
            <person name="diCenzo G.C."/>
        </authorList>
    </citation>
    <scope>NUCLEOTIDE SEQUENCE</scope>
    <source>
        <strain evidence="6">QUZm001</strain>
    </source>
</reference>
<dbReference type="PANTHER" id="PTHR23507">
    <property type="entry name" value="ZGC:174356"/>
    <property type="match status" value="1"/>
</dbReference>
<dbReference type="AlphaFoldDB" id="A0AA38MI69"/>
<feature type="transmembrane region" description="Helical" evidence="5">
    <location>
        <begin position="215"/>
        <end position="232"/>
    </location>
</feature>